<evidence type="ECO:0000313" key="1">
    <source>
        <dbReference type="EMBL" id="AQW66983.1"/>
    </source>
</evidence>
<protein>
    <submittedName>
        <fullName evidence="1">Uncharacterized protein</fullName>
    </submittedName>
</protein>
<keyword evidence="2" id="KW-1185">Reference proteome</keyword>
<proteinExistence type="predicted"/>
<sequence>MRGRIEHAITELDDHRQKLLKTYYLTCKTPAMNALKFLYELGEITVSRADRRVPLGTNDYLDTYEIKRVLGKPIWEAHFHYPAVDTADQDFSRGHLKLWEQRRLGHQAMLRAAKKQQVLSIYRGQLRKGDVEGIIPFG</sequence>
<dbReference type="EMBL" id="CP019952">
    <property type="protein sequence ID" value="AQW66983.1"/>
    <property type="molecule type" value="Genomic_DNA"/>
</dbReference>
<organism evidence="1 2">
    <name type="scientific">Pseudomonas parafulva</name>
    <dbReference type="NCBI Taxonomy" id="157782"/>
    <lineage>
        <taxon>Bacteria</taxon>
        <taxon>Pseudomonadati</taxon>
        <taxon>Pseudomonadota</taxon>
        <taxon>Gammaproteobacteria</taxon>
        <taxon>Pseudomonadales</taxon>
        <taxon>Pseudomonadaceae</taxon>
        <taxon>Pseudomonas</taxon>
    </lineage>
</organism>
<name>A0ABN4XUD6_9PSED</name>
<reference evidence="1 2" key="1">
    <citation type="submission" date="2017-02" db="EMBL/GenBank/DDBJ databases">
        <authorList>
            <person name="Guo L."/>
        </authorList>
    </citation>
    <scope>NUCLEOTIDE SEQUENCE [LARGE SCALE GENOMIC DNA]</scope>
    <source>
        <strain evidence="1 2">PRS09-11288</strain>
    </source>
</reference>
<dbReference type="Proteomes" id="UP000191010">
    <property type="component" value="Chromosome"/>
</dbReference>
<accession>A0ABN4XUD6</accession>
<evidence type="ECO:0000313" key="2">
    <source>
        <dbReference type="Proteomes" id="UP000191010"/>
    </source>
</evidence>
<gene>
    <name evidence="1" type="ORF">B2J77_01475</name>
</gene>